<dbReference type="Proteomes" id="UP000824115">
    <property type="component" value="Unassembled WGS sequence"/>
</dbReference>
<comment type="caution">
    <text evidence="2">The sequence shown here is derived from an EMBL/GenBank/DDBJ whole genome shotgun (WGS) entry which is preliminary data.</text>
</comment>
<feature type="signal peptide" evidence="1">
    <location>
        <begin position="1"/>
        <end position="19"/>
    </location>
</feature>
<evidence type="ECO:0000313" key="3">
    <source>
        <dbReference type="Proteomes" id="UP000824115"/>
    </source>
</evidence>
<reference evidence="2" key="2">
    <citation type="submission" date="2021-04" db="EMBL/GenBank/DDBJ databases">
        <authorList>
            <person name="Gilroy R."/>
        </authorList>
    </citation>
    <scope>NUCLEOTIDE SEQUENCE</scope>
    <source>
        <strain evidence="2">Gambia16-554</strain>
    </source>
</reference>
<feature type="chain" id="PRO_5039600140" evidence="1">
    <location>
        <begin position="20"/>
        <end position="323"/>
    </location>
</feature>
<accession>A0A9D2GQL0</accession>
<organism evidence="2 3">
    <name type="scientific">Candidatus Coprenecus stercoravium</name>
    <dbReference type="NCBI Taxonomy" id="2840735"/>
    <lineage>
        <taxon>Bacteria</taxon>
        <taxon>Pseudomonadati</taxon>
        <taxon>Bacteroidota</taxon>
        <taxon>Bacteroidia</taxon>
        <taxon>Bacteroidales</taxon>
        <taxon>Rikenellaceae</taxon>
        <taxon>Rikenellaceae incertae sedis</taxon>
        <taxon>Candidatus Coprenecus</taxon>
    </lineage>
</organism>
<dbReference type="AlphaFoldDB" id="A0A9D2GQL0"/>
<dbReference type="PROSITE" id="PS51257">
    <property type="entry name" value="PROKAR_LIPOPROTEIN"/>
    <property type="match status" value="1"/>
</dbReference>
<dbReference type="InterPro" id="IPR025049">
    <property type="entry name" value="Mfa-like_1"/>
</dbReference>
<proteinExistence type="predicted"/>
<evidence type="ECO:0000256" key="1">
    <source>
        <dbReference type="SAM" id="SignalP"/>
    </source>
</evidence>
<dbReference type="Pfam" id="PF13149">
    <property type="entry name" value="Mfa_like_1"/>
    <property type="match status" value="1"/>
</dbReference>
<dbReference type="CDD" id="cd13120">
    <property type="entry name" value="BF2867_like_N"/>
    <property type="match status" value="1"/>
</dbReference>
<reference evidence="2" key="1">
    <citation type="journal article" date="2021" name="PeerJ">
        <title>Extensive microbial diversity within the chicken gut microbiome revealed by metagenomics and culture.</title>
        <authorList>
            <person name="Gilroy R."/>
            <person name="Ravi A."/>
            <person name="Getino M."/>
            <person name="Pursley I."/>
            <person name="Horton D.L."/>
            <person name="Alikhan N.F."/>
            <person name="Baker D."/>
            <person name="Gharbi K."/>
            <person name="Hall N."/>
            <person name="Watson M."/>
            <person name="Adriaenssens E.M."/>
            <person name="Foster-Nyarko E."/>
            <person name="Jarju S."/>
            <person name="Secka A."/>
            <person name="Antonio M."/>
            <person name="Oren A."/>
            <person name="Chaudhuri R.R."/>
            <person name="La Ragione R."/>
            <person name="Hildebrand F."/>
            <person name="Pallen M.J."/>
        </authorList>
    </citation>
    <scope>NUCLEOTIDE SEQUENCE</scope>
    <source>
        <strain evidence="2">Gambia16-554</strain>
    </source>
</reference>
<name>A0A9D2GQL0_9BACT</name>
<sequence>MKKVLLAALAGVVVLAGCAKTEVVETSDSASIRFDNAFVGNPTKATVNQVATDQFDNFYVLAYTTDNANFFSNEKVYLKNGVYVYDDLKQWKQNAGYAFAAYSNGGYNAATDGVLTGVTFASDELQIADYTVKNDDKRDLVVSISDTDLETTNEPVAFTFDHALAMIKFTLNNGVGDNDIQITGFTVKQVPNTATMTLNAEGIKWGATSANTDFTSADFTSTQETAGESDEFVVIPVTDGVNLEIAFTATVTKTDGTQITNDLKSTIATYTWQPGYRYNYVATITGTDLEVIEFAAPVVTTWEDFTNPNAGNPDPEIPLEDAQ</sequence>
<protein>
    <submittedName>
        <fullName evidence="2">Fimbrillin family protein</fullName>
    </submittedName>
</protein>
<evidence type="ECO:0000313" key="2">
    <source>
        <dbReference type="EMBL" id="HIZ85553.1"/>
    </source>
</evidence>
<gene>
    <name evidence="2" type="ORF">IAC04_03585</name>
</gene>
<dbReference type="Gene3D" id="2.60.40.2630">
    <property type="match status" value="1"/>
</dbReference>
<keyword evidence="1" id="KW-0732">Signal</keyword>
<dbReference type="CDD" id="cd13121">
    <property type="entry name" value="BF2867_like_C"/>
    <property type="match status" value="1"/>
</dbReference>
<dbReference type="EMBL" id="DXAW01000069">
    <property type="protein sequence ID" value="HIZ85553.1"/>
    <property type="molecule type" value="Genomic_DNA"/>
</dbReference>